<evidence type="ECO:0000256" key="1">
    <source>
        <dbReference type="SAM" id="MobiDB-lite"/>
    </source>
</evidence>
<organism evidence="3 4">
    <name type="scientific">Mollisia scopiformis</name>
    <name type="common">Conifer needle endophyte fungus</name>
    <name type="synonym">Phialocephala scopiformis</name>
    <dbReference type="NCBI Taxonomy" id="149040"/>
    <lineage>
        <taxon>Eukaryota</taxon>
        <taxon>Fungi</taxon>
        <taxon>Dikarya</taxon>
        <taxon>Ascomycota</taxon>
        <taxon>Pezizomycotina</taxon>
        <taxon>Leotiomycetes</taxon>
        <taxon>Helotiales</taxon>
        <taxon>Mollisiaceae</taxon>
        <taxon>Mollisia</taxon>
    </lineage>
</organism>
<dbReference type="GeneID" id="28824917"/>
<evidence type="ECO:0000313" key="3">
    <source>
        <dbReference type="EMBL" id="KUJ15249.1"/>
    </source>
</evidence>
<reference evidence="3 4" key="1">
    <citation type="submission" date="2015-10" db="EMBL/GenBank/DDBJ databases">
        <title>Full genome of DAOMC 229536 Phialocephala scopiformis, a fungal endophyte of spruce producing the potent anti-insectan compound rugulosin.</title>
        <authorList>
            <consortium name="DOE Joint Genome Institute"/>
            <person name="Walker A.K."/>
            <person name="Frasz S.L."/>
            <person name="Seifert K.A."/>
            <person name="Miller J.D."/>
            <person name="Mondo S.J."/>
            <person name="Labutti K."/>
            <person name="Lipzen A."/>
            <person name="Dockter R."/>
            <person name="Kennedy M."/>
            <person name="Grigoriev I.V."/>
            <person name="Spatafora J.W."/>
        </authorList>
    </citation>
    <scope>NUCLEOTIDE SEQUENCE [LARGE SCALE GENOMIC DNA]</scope>
    <source>
        <strain evidence="3 4">CBS 120377</strain>
    </source>
</reference>
<name>A0A194X5A4_MOLSC</name>
<dbReference type="RefSeq" id="XP_018069604.1">
    <property type="nucleotide sequence ID" value="XM_018215191.1"/>
</dbReference>
<dbReference type="Proteomes" id="UP000070700">
    <property type="component" value="Unassembled WGS sequence"/>
</dbReference>
<protein>
    <submittedName>
        <fullName evidence="3">Uncharacterized protein</fullName>
    </submittedName>
</protein>
<evidence type="ECO:0000256" key="2">
    <source>
        <dbReference type="SAM" id="Phobius"/>
    </source>
</evidence>
<proteinExistence type="predicted"/>
<keyword evidence="2" id="KW-1133">Transmembrane helix</keyword>
<dbReference type="KEGG" id="psco:LY89DRAFT_686032"/>
<keyword evidence="2" id="KW-0812">Transmembrane</keyword>
<feature type="transmembrane region" description="Helical" evidence="2">
    <location>
        <begin position="132"/>
        <end position="162"/>
    </location>
</feature>
<feature type="region of interest" description="Disordered" evidence="1">
    <location>
        <begin position="644"/>
        <end position="678"/>
    </location>
</feature>
<dbReference type="OrthoDB" id="3021074at2759"/>
<feature type="compositionally biased region" description="Pro residues" evidence="1">
    <location>
        <begin position="654"/>
        <end position="663"/>
    </location>
</feature>
<evidence type="ECO:0000313" key="4">
    <source>
        <dbReference type="Proteomes" id="UP000070700"/>
    </source>
</evidence>
<keyword evidence="2" id="KW-0472">Membrane</keyword>
<feature type="transmembrane region" description="Helical" evidence="2">
    <location>
        <begin position="441"/>
        <end position="459"/>
    </location>
</feature>
<dbReference type="EMBL" id="KQ947418">
    <property type="protein sequence ID" value="KUJ15249.1"/>
    <property type="molecule type" value="Genomic_DNA"/>
</dbReference>
<gene>
    <name evidence="3" type="ORF">LY89DRAFT_686032</name>
</gene>
<feature type="transmembrane region" description="Helical" evidence="2">
    <location>
        <begin position="391"/>
        <end position="421"/>
    </location>
</feature>
<dbReference type="InParanoid" id="A0A194X5A4"/>
<dbReference type="AlphaFoldDB" id="A0A194X5A4"/>
<keyword evidence="4" id="KW-1185">Reference proteome</keyword>
<feature type="transmembrane region" description="Helical" evidence="2">
    <location>
        <begin position="182"/>
        <end position="202"/>
    </location>
</feature>
<feature type="compositionally biased region" description="Polar residues" evidence="1">
    <location>
        <begin position="664"/>
        <end position="678"/>
    </location>
</feature>
<sequence length="678" mass="75860">MALSLDVNSTILYSNNWRNGSLFPQLQSFNNLSEYITVYNGNSQDQGLDLTILANNIALLTFNASGFNTSPSFGGDNVSLASTFALAETLFDPDLRRFPITCVYPISGQYDTLSRALFYVLMIFSLVFRRHIWISVAALGAAMVYAATSAVHLLALVSQFGFNPDAPELNTSSAQAYADLDFIGILPNLTASAIMLTPILLWSTTVRKYDAQGIVIWWGCLVFAALACLLYNINGFELDTLNSFAICAKDCIPSSDVESYSFPFAVYQNCNCMDFCGTLSPTAPMRKGANMVPWFDAVKTENVVNRPFFQDIFDINIVALCFIVIYGIMGLLISRYNPDEVRNGIFRFCNSDLRLWLKVIFEGEREDRALAYFHVKEKNTRRTLWKKCKYVFAKAMATSFSFTAGATAIICPAVFVSSVIANEFMIQTYPVSEYSDAVGAWGTWVGALLVLMAAIINKYGDSWLRTLRVVLYSIWRLVKYSSSDRKKLYPKSDDWKISTRLVLFGLVLGSPFEHSFWSLRRGYWTFKTTIHFFFVWWRDTENASQQRGKAIEAAWETERVKVPGGKPECPCYVCKHDEEKRLEKEAHEAKEKTLRLHYDSSNAASGALLVPCALSVSPSGQSTSSLPLKTPSIDVNELPLKVQNIELSSQGRPASPPNVPLPTPRSTFARQNTNESLA</sequence>
<feature type="transmembrane region" description="Helical" evidence="2">
    <location>
        <begin position="214"/>
        <end position="233"/>
    </location>
</feature>
<feature type="transmembrane region" description="Helical" evidence="2">
    <location>
        <begin position="312"/>
        <end position="333"/>
    </location>
</feature>
<accession>A0A194X5A4</accession>
<dbReference type="STRING" id="149040.A0A194X5A4"/>